<organism evidence="1 2">
    <name type="scientific">Rhodococcoides kyotonense</name>
    <dbReference type="NCBI Taxonomy" id="398843"/>
    <lineage>
        <taxon>Bacteria</taxon>
        <taxon>Bacillati</taxon>
        <taxon>Actinomycetota</taxon>
        <taxon>Actinomycetes</taxon>
        <taxon>Mycobacteriales</taxon>
        <taxon>Nocardiaceae</taxon>
        <taxon>Rhodococcoides</taxon>
    </lineage>
</organism>
<accession>A0A239MC92</accession>
<gene>
    <name evidence="1" type="ORF">SAMN05421642_11764</name>
</gene>
<dbReference type="EMBL" id="FZOW01000017">
    <property type="protein sequence ID" value="SNT40395.1"/>
    <property type="molecule type" value="Genomic_DNA"/>
</dbReference>
<proteinExistence type="predicted"/>
<keyword evidence="2" id="KW-1185">Reference proteome</keyword>
<evidence type="ECO:0000313" key="1">
    <source>
        <dbReference type="EMBL" id="SNT40395.1"/>
    </source>
</evidence>
<reference evidence="2" key="1">
    <citation type="submission" date="2017-06" db="EMBL/GenBank/DDBJ databases">
        <authorList>
            <person name="Varghese N."/>
            <person name="Submissions S."/>
        </authorList>
    </citation>
    <scope>NUCLEOTIDE SEQUENCE [LARGE SCALE GENOMIC DNA]</scope>
    <source>
        <strain evidence="2">JCM 23211</strain>
    </source>
</reference>
<evidence type="ECO:0000313" key="2">
    <source>
        <dbReference type="Proteomes" id="UP000198327"/>
    </source>
</evidence>
<dbReference type="AlphaFoldDB" id="A0A239MC92"/>
<protein>
    <submittedName>
        <fullName evidence="1">Uncharacterized protein</fullName>
    </submittedName>
</protein>
<dbReference type="Proteomes" id="UP000198327">
    <property type="component" value="Unassembled WGS sequence"/>
</dbReference>
<sequence>MNRDQFERAIRASCANLEEFQVIVMGSQSILGSYDTSELPDSAFQSTEVDILPGSGISDPDGVYEKLLTLDVRLGEGSPFHEHHGVYVEGIHKDTVVLPKHWENRLVHFTVEDGTSEL</sequence>
<name>A0A239MC92_9NOCA</name>